<dbReference type="InterPro" id="IPR016032">
    <property type="entry name" value="Sig_transdc_resp-reg_C-effctor"/>
</dbReference>
<dbReference type="InterPro" id="IPR036693">
    <property type="entry name" value="TF_LuxR_autoind-bd_dom_sf"/>
</dbReference>
<dbReference type="PROSITE" id="PS50043">
    <property type="entry name" value="HTH_LUXR_2"/>
    <property type="match status" value="1"/>
</dbReference>
<dbReference type="RefSeq" id="WP_107324468.1">
    <property type="nucleotide sequence ID" value="NZ_NHSP01000013.1"/>
</dbReference>
<dbReference type="PANTHER" id="PTHR44688:SF16">
    <property type="entry name" value="DNA-BINDING TRANSCRIPTIONAL ACTIVATOR DEVR_DOSR"/>
    <property type="match status" value="1"/>
</dbReference>
<dbReference type="PANTHER" id="PTHR44688">
    <property type="entry name" value="DNA-BINDING TRANSCRIPTIONAL ACTIVATOR DEVR_DOSR"/>
    <property type="match status" value="1"/>
</dbReference>
<dbReference type="Proteomes" id="UP000241899">
    <property type="component" value="Unassembled WGS sequence"/>
</dbReference>
<protein>
    <submittedName>
        <fullName evidence="5">LuxR family transcriptional regulator</fullName>
    </submittedName>
</protein>
<name>A0A2T4JJM0_9RHOB</name>
<dbReference type="CDD" id="cd06170">
    <property type="entry name" value="LuxR_C_like"/>
    <property type="match status" value="1"/>
</dbReference>
<dbReference type="GO" id="GO:0003677">
    <property type="term" value="F:DNA binding"/>
    <property type="evidence" value="ECO:0007669"/>
    <property type="project" value="UniProtKB-KW"/>
</dbReference>
<evidence type="ECO:0000256" key="1">
    <source>
        <dbReference type="ARBA" id="ARBA00023015"/>
    </source>
</evidence>
<dbReference type="Pfam" id="PF03472">
    <property type="entry name" value="Autoind_bind"/>
    <property type="match status" value="1"/>
</dbReference>
<dbReference type="InterPro" id="IPR005143">
    <property type="entry name" value="TF_LuxR_autoind-bd_dom"/>
</dbReference>
<dbReference type="PRINTS" id="PR00038">
    <property type="entry name" value="HTHLUXR"/>
</dbReference>
<dbReference type="AlphaFoldDB" id="A0A2T4JJM0"/>
<keyword evidence="6" id="KW-1185">Reference proteome</keyword>
<comment type="caution">
    <text evidence="5">The sequence shown here is derived from an EMBL/GenBank/DDBJ whole genome shotgun (WGS) entry which is preliminary data.</text>
</comment>
<dbReference type="SMART" id="SM00421">
    <property type="entry name" value="HTH_LUXR"/>
    <property type="match status" value="1"/>
</dbReference>
<dbReference type="GO" id="GO:0006355">
    <property type="term" value="P:regulation of DNA-templated transcription"/>
    <property type="evidence" value="ECO:0007669"/>
    <property type="project" value="InterPro"/>
</dbReference>
<dbReference type="InterPro" id="IPR036388">
    <property type="entry name" value="WH-like_DNA-bd_sf"/>
</dbReference>
<keyword evidence="1" id="KW-0805">Transcription regulation</keyword>
<dbReference type="InterPro" id="IPR000792">
    <property type="entry name" value="Tscrpt_reg_LuxR_C"/>
</dbReference>
<sequence>MLDHLERLFRERCIDAIWSLHVSQMARYGFDRLIYGCTRFRRPEGFGNLDDTLFLSNHAPAFTEAYVHDGLFRHSPMVKWAADHEGDCSWNGIAATCDPDTLTEEERRVYELNRAHRVTAGYTVSFPSENLRNKAAIGLCAAPGISQAQVDAIWSEHRRDLMVANLAFHLRVSSLPFIGTRRGLTPRQREVLEWVGDGKTTADIATILGLTPATVEKHLRLAREVLDVETTAQAVLKASMQGQIFLNVADDQPPLAAAPPKAYK</sequence>
<reference evidence="5 6" key="1">
    <citation type="submission" date="2018-03" db="EMBL/GenBank/DDBJ databases">
        <title>Rhodobacter veldkampii.</title>
        <authorList>
            <person name="Meyer T.E."/>
            <person name="Miller S."/>
            <person name="Lodha T."/>
            <person name="Gandham S."/>
            <person name="Chintalapati S."/>
            <person name="Chintalapati V.R."/>
        </authorList>
    </citation>
    <scope>NUCLEOTIDE SEQUENCE [LARGE SCALE GENOMIC DNA]</scope>
    <source>
        <strain evidence="5 6">DSM 11550</strain>
    </source>
</reference>
<dbReference type="Pfam" id="PF00196">
    <property type="entry name" value="GerE"/>
    <property type="match status" value="1"/>
</dbReference>
<evidence type="ECO:0000256" key="3">
    <source>
        <dbReference type="ARBA" id="ARBA00023163"/>
    </source>
</evidence>
<dbReference type="SUPFAM" id="SSF75516">
    <property type="entry name" value="Pheromone-binding domain of LuxR-like quorum-sensing transcription factors"/>
    <property type="match status" value="1"/>
</dbReference>
<dbReference type="OrthoDB" id="3679796at2"/>
<dbReference type="Gene3D" id="1.10.10.10">
    <property type="entry name" value="Winged helix-like DNA-binding domain superfamily/Winged helix DNA-binding domain"/>
    <property type="match status" value="1"/>
</dbReference>
<organism evidence="5 6">
    <name type="scientific">Phaeovulum veldkampii DSM 11550</name>
    <dbReference type="NCBI Taxonomy" id="1185920"/>
    <lineage>
        <taxon>Bacteria</taxon>
        <taxon>Pseudomonadati</taxon>
        <taxon>Pseudomonadota</taxon>
        <taxon>Alphaproteobacteria</taxon>
        <taxon>Rhodobacterales</taxon>
        <taxon>Paracoccaceae</taxon>
        <taxon>Phaeovulum</taxon>
    </lineage>
</organism>
<proteinExistence type="predicted"/>
<dbReference type="EMBL" id="PZKF01000010">
    <property type="protein sequence ID" value="PTE18110.1"/>
    <property type="molecule type" value="Genomic_DNA"/>
</dbReference>
<evidence type="ECO:0000259" key="4">
    <source>
        <dbReference type="PROSITE" id="PS50043"/>
    </source>
</evidence>
<evidence type="ECO:0000313" key="6">
    <source>
        <dbReference type="Proteomes" id="UP000241899"/>
    </source>
</evidence>
<accession>A0A2T4JJM0</accession>
<dbReference type="SUPFAM" id="SSF46894">
    <property type="entry name" value="C-terminal effector domain of the bipartite response regulators"/>
    <property type="match status" value="1"/>
</dbReference>
<gene>
    <name evidence="5" type="ORF">C5F46_06075</name>
</gene>
<keyword evidence="3" id="KW-0804">Transcription</keyword>
<evidence type="ECO:0000313" key="5">
    <source>
        <dbReference type="EMBL" id="PTE18110.1"/>
    </source>
</evidence>
<feature type="domain" description="HTH luxR-type" evidence="4">
    <location>
        <begin position="176"/>
        <end position="242"/>
    </location>
</feature>
<evidence type="ECO:0000256" key="2">
    <source>
        <dbReference type="ARBA" id="ARBA00023125"/>
    </source>
</evidence>
<keyword evidence="2" id="KW-0238">DNA-binding</keyword>
<dbReference type="Gene3D" id="3.30.450.80">
    <property type="entry name" value="Transcription factor LuxR-like, autoinducer-binding domain"/>
    <property type="match status" value="1"/>
</dbReference>